<name>A0AAV7SM35_PLEWA</name>
<evidence type="ECO:0000313" key="1">
    <source>
        <dbReference type="EMBL" id="KAJ1165143.1"/>
    </source>
</evidence>
<comment type="caution">
    <text evidence="1">The sequence shown here is derived from an EMBL/GenBank/DDBJ whole genome shotgun (WGS) entry which is preliminary data.</text>
</comment>
<proteinExistence type="predicted"/>
<evidence type="ECO:0000313" key="2">
    <source>
        <dbReference type="Proteomes" id="UP001066276"/>
    </source>
</evidence>
<dbReference type="Proteomes" id="UP001066276">
    <property type="component" value="Chromosome 4_2"/>
</dbReference>
<gene>
    <name evidence="1" type="ORF">NDU88_005572</name>
</gene>
<accession>A0AAV7SM35</accession>
<dbReference type="EMBL" id="JANPWB010000008">
    <property type="protein sequence ID" value="KAJ1165143.1"/>
    <property type="molecule type" value="Genomic_DNA"/>
</dbReference>
<keyword evidence="2" id="KW-1185">Reference proteome</keyword>
<organism evidence="1 2">
    <name type="scientific">Pleurodeles waltl</name>
    <name type="common">Iberian ribbed newt</name>
    <dbReference type="NCBI Taxonomy" id="8319"/>
    <lineage>
        <taxon>Eukaryota</taxon>
        <taxon>Metazoa</taxon>
        <taxon>Chordata</taxon>
        <taxon>Craniata</taxon>
        <taxon>Vertebrata</taxon>
        <taxon>Euteleostomi</taxon>
        <taxon>Amphibia</taxon>
        <taxon>Batrachia</taxon>
        <taxon>Caudata</taxon>
        <taxon>Salamandroidea</taxon>
        <taxon>Salamandridae</taxon>
        <taxon>Pleurodelinae</taxon>
        <taxon>Pleurodeles</taxon>
    </lineage>
</organism>
<reference evidence="1" key="1">
    <citation type="journal article" date="2022" name="bioRxiv">
        <title>Sequencing and chromosome-scale assembly of the giantPleurodeles waltlgenome.</title>
        <authorList>
            <person name="Brown T."/>
            <person name="Elewa A."/>
            <person name="Iarovenko S."/>
            <person name="Subramanian E."/>
            <person name="Araus A.J."/>
            <person name="Petzold A."/>
            <person name="Susuki M."/>
            <person name="Suzuki K.-i.T."/>
            <person name="Hayashi T."/>
            <person name="Toyoda A."/>
            <person name="Oliveira C."/>
            <person name="Osipova E."/>
            <person name="Leigh N.D."/>
            <person name="Simon A."/>
            <person name="Yun M.H."/>
        </authorList>
    </citation>
    <scope>NUCLEOTIDE SEQUENCE</scope>
    <source>
        <strain evidence="1">20211129_DDA</strain>
        <tissue evidence="1">Liver</tissue>
    </source>
</reference>
<sequence length="123" mass="13656">MPLPRTATPPAPRPWTSHKCDDPVGFASLQVLILPDFGVSYYFSVTSMVVLQSFPVGYSQAHLDYCLRRGVNAGFEFAACSVCRLQEKLFARCGVPGECAAWPPAWEAENRKLRDTPCLAFEK</sequence>
<protein>
    <submittedName>
        <fullName evidence="1">Uncharacterized protein</fullName>
    </submittedName>
</protein>
<dbReference type="AlphaFoldDB" id="A0AAV7SM35"/>